<evidence type="ECO:0000313" key="3">
    <source>
        <dbReference type="Proteomes" id="UP000029453"/>
    </source>
</evidence>
<keyword evidence="2" id="KW-0808">Transferase</keyword>
<protein>
    <submittedName>
        <fullName evidence="2">Glycosyltransferase</fullName>
    </submittedName>
</protein>
<dbReference type="PANTHER" id="PTHR12526:SF630">
    <property type="entry name" value="GLYCOSYLTRANSFERASE"/>
    <property type="match status" value="1"/>
</dbReference>
<dbReference type="PANTHER" id="PTHR12526">
    <property type="entry name" value="GLYCOSYLTRANSFERASE"/>
    <property type="match status" value="1"/>
</dbReference>
<dbReference type="Gene3D" id="3.40.50.2000">
    <property type="entry name" value="Glycogen Phosphorylase B"/>
    <property type="match status" value="1"/>
</dbReference>
<dbReference type="AlphaFoldDB" id="M9LRP9"/>
<evidence type="ECO:0000313" key="2">
    <source>
        <dbReference type="EMBL" id="GAC44151.1"/>
    </source>
</evidence>
<organism evidence="2 3">
    <name type="scientific">Paenibacillus popilliae ATCC 14706</name>
    <dbReference type="NCBI Taxonomy" id="1212764"/>
    <lineage>
        <taxon>Bacteria</taxon>
        <taxon>Bacillati</taxon>
        <taxon>Bacillota</taxon>
        <taxon>Bacilli</taxon>
        <taxon>Bacillales</taxon>
        <taxon>Paenibacillaceae</taxon>
        <taxon>Paenibacillus</taxon>
    </lineage>
</organism>
<dbReference type="SUPFAM" id="SSF53756">
    <property type="entry name" value="UDP-Glycosyltransferase/glycogen phosphorylase"/>
    <property type="match status" value="1"/>
</dbReference>
<gene>
    <name evidence="2" type="ORF">PPOP_3554</name>
</gene>
<keyword evidence="3" id="KW-1185">Reference proteome</keyword>
<dbReference type="GO" id="GO:0016757">
    <property type="term" value="F:glycosyltransferase activity"/>
    <property type="evidence" value="ECO:0007669"/>
    <property type="project" value="InterPro"/>
</dbReference>
<evidence type="ECO:0000259" key="1">
    <source>
        <dbReference type="Pfam" id="PF00534"/>
    </source>
</evidence>
<dbReference type="RefSeq" id="WP_006287937.1">
    <property type="nucleotide sequence ID" value="NZ_BALG01000354.1"/>
</dbReference>
<proteinExistence type="predicted"/>
<dbReference type="OrthoDB" id="158463at2"/>
<dbReference type="CDD" id="cd03801">
    <property type="entry name" value="GT4_PimA-like"/>
    <property type="match status" value="1"/>
</dbReference>
<feature type="domain" description="Glycosyl transferase family 1" evidence="1">
    <location>
        <begin position="167"/>
        <end position="331"/>
    </location>
</feature>
<reference evidence="2 3" key="1">
    <citation type="submission" date="2012-10" db="EMBL/GenBank/DDBJ databases">
        <title>Draft Genome Sequence of Paenibacillus popilliae ATCC 14706T.</title>
        <authorList>
            <person name="Iiyama K."/>
            <person name="Mori K."/>
            <person name="Mon H."/>
            <person name="Chieda Y."/>
            <person name="Lee J.M."/>
            <person name="Kusakabe T."/>
            <person name="Tashiro K."/>
            <person name="Asano S."/>
            <person name="Yasunaga-Aoki C."/>
            <person name="Shimizu S."/>
        </authorList>
    </citation>
    <scope>NUCLEOTIDE SEQUENCE [LARGE SCALE GENOMIC DNA]</scope>
    <source>
        <strain evidence="2 3">ATCC 14706</strain>
    </source>
</reference>
<dbReference type="InterPro" id="IPR001296">
    <property type="entry name" value="Glyco_trans_1"/>
</dbReference>
<accession>M9LRP9</accession>
<dbReference type="Proteomes" id="UP000029453">
    <property type="component" value="Unassembled WGS sequence"/>
</dbReference>
<dbReference type="EMBL" id="BALG01000354">
    <property type="protein sequence ID" value="GAC44151.1"/>
    <property type="molecule type" value="Genomic_DNA"/>
</dbReference>
<comment type="caution">
    <text evidence="2">The sequence shown here is derived from an EMBL/GenBank/DDBJ whole genome shotgun (WGS) entry which is preliminary data.</text>
</comment>
<sequence>MKILISYYIPSGGMETLNRLRAEALATCGVACHLHYLRHGSGLQNRTGIPTYVSDNDSEIQQLLLSERFDAVIVSHNYMALERIRRLGFQGPVLFEVQGLGQRHQAIQTLKEAMPYIRSYCNAIVYSRTSHLIELFQGMFSDIGQFCFPNLVDTGRFGYRALPVHPYPMIGWVGRLEMNKNWRFFLQIGHELRKIVPNLQMWMFEDATLSQPEEQAAFQTMIALLEIESHLHRVSNVPHQKMADYYSMIGDSGGFLASTSILEGFGYAVAEALLCRCPVLSTDSDGVRNFIIQDQTGKFIPHNDIDIAVKNAMEIMNNHILRGKIRDAGERHIKVNFSPEMYCGQFMEMMHSLGIY</sequence>
<name>M9LRP9_PAEPP</name>
<dbReference type="Pfam" id="PF00534">
    <property type="entry name" value="Glycos_transf_1"/>
    <property type="match status" value="1"/>
</dbReference>